<feature type="region of interest" description="Disordered" evidence="1">
    <location>
        <begin position="117"/>
        <end position="151"/>
    </location>
</feature>
<keyword evidence="4" id="KW-1185">Reference proteome</keyword>
<feature type="transmembrane region" description="Helical" evidence="2">
    <location>
        <begin position="20"/>
        <end position="39"/>
    </location>
</feature>
<proteinExistence type="predicted"/>
<evidence type="ECO:0000313" key="4">
    <source>
        <dbReference type="Proteomes" id="UP001364211"/>
    </source>
</evidence>
<sequence length="151" mass="14848">MTAGRAATPAPRLRDDAGVASVWAATAAAVLLLVGTVGIDLAAAGRARHVAAAAADLAALGAAGRSVDGTAVACGRAADLAARNGGELVACRLDGWDAVVETQVSWSGLLPVRGPARARARAGPAPADPPQTGVDTVDGLVDGREPVEEPS</sequence>
<feature type="compositionally biased region" description="Basic and acidic residues" evidence="1">
    <location>
        <begin position="141"/>
        <end position="151"/>
    </location>
</feature>
<accession>A0ABU8T4X1</accession>
<dbReference type="InterPro" id="IPR021202">
    <property type="entry name" value="Rv3654c-like"/>
</dbReference>
<dbReference type="NCBIfam" id="TIGR03816">
    <property type="entry name" value="tadE_like_DECH"/>
    <property type="match status" value="1"/>
</dbReference>
<evidence type="ECO:0000256" key="1">
    <source>
        <dbReference type="SAM" id="MobiDB-lite"/>
    </source>
</evidence>
<dbReference type="RefSeq" id="WP_340287761.1">
    <property type="nucleotide sequence ID" value="NZ_JBBJUP010000005.1"/>
</dbReference>
<protein>
    <submittedName>
        <fullName evidence="3">Rv3654c family TadE-like protein</fullName>
    </submittedName>
</protein>
<organism evidence="3 4">
    <name type="scientific">Pseudonocardia spirodelae</name>
    <dbReference type="NCBI Taxonomy" id="3133431"/>
    <lineage>
        <taxon>Bacteria</taxon>
        <taxon>Bacillati</taxon>
        <taxon>Actinomycetota</taxon>
        <taxon>Actinomycetes</taxon>
        <taxon>Pseudonocardiales</taxon>
        <taxon>Pseudonocardiaceae</taxon>
        <taxon>Pseudonocardia</taxon>
    </lineage>
</organism>
<name>A0ABU8T4X1_9PSEU</name>
<keyword evidence="2" id="KW-0812">Transmembrane</keyword>
<gene>
    <name evidence="3" type="ORF">WJX68_08575</name>
</gene>
<dbReference type="EMBL" id="JBBJUP010000005">
    <property type="protein sequence ID" value="MEJ8278980.1"/>
    <property type="molecule type" value="Genomic_DNA"/>
</dbReference>
<evidence type="ECO:0000313" key="3">
    <source>
        <dbReference type="EMBL" id="MEJ8278980.1"/>
    </source>
</evidence>
<comment type="caution">
    <text evidence="3">The sequence shown here is derived from an EMBL/GenBank/DDBJ whole genome shotgun (WGS) entry which is preliminary data.</text>
</comment>
<keyword evidence="2" id="KW-1133">Transmembrane helix</keyword>
<reference evidence="3 4" key="1">
    <citation type="submission" date="2024-03" db="EMBL/GenBank/DDBJ databases">
        <title>Draft genome sequence of Pseudonocardia sp. DW16-2.</title>
        <authorList>
            <person name="Duangmal K."/>
        </authorList>
    </citation>
    <scope>NUCLEOTIDE SEQUENCE [LARGE SCALE GENOMIC DNA]</scope>
    <source>
        <strain evidence="3 4">DW16-2</strain>
    </source>
</reference>
<keyword evidence="2" id="KW-0472">Membrane</keyword>
<evidence type="ECO:0000256" key="2">
    <source>
        <dbReference type="SAM" id="Phobius"/>
    </source>
</evidence>
<dbReference type="Proteomes" id="UP001364211">
    <property type="component" value="Unassembled WGS sequence"/>
</dbReference>